<reference evidence="2 3" key="1">
    <citation type="submission" date="2019-07" db="EMBL/GenBank/DDBJ databases">
        <title>Genome sequencing for Formosa sp. PS13.</title>
        <authorList>
            <person name="Park S.-J."/>
        </authorList>
    </citation>
    <scope>NUCLEOTIDE SEQUENCE [LARGE SCALE GENOMIC DNA]</scope>
    <source>
        <strain evidence="2 3">PS13</strain>
    </source>
</reference>
<dbReference type="AlphaFoldDB" id="A0A516GM56"/>
<dbReference type="Proteomes" id="UP000319209">
    <property type="component" value="Chromosome"/>
</dbReference>
<accession>A0A516GM56</accession>
<gene>
    <name evidence="2" type="ORF">FNB79_00905</name>
</gene>
<evidence type="ECO:0000259" key="1">
    <source>
        <dbReference type="Pfam" id="PF09949"/>
    </source>
</evidence>
<dbReference type="PANTHER" id="PTHR28208">
    <property type="entry name" value="PHOSPHATIDATE PHOSPHATASE APP1"/>
    <property type="match status" value="1"/>
</dbReference>
<evidence type="ECO:0000313" key="2">
    <source>
        <dbReference type="EMBL" id="QDO92598.1"/>
    </source>
</evidence>
<dbReference type="Pfam" id="PF09949">
    <property type="entry name" value="APP1_cat"/>
    <property type="match status" value="1"/>
</dbReference>
<name>A0A516GM56_9FLAO</name>
<dbReference type="OrthoDB" id="9789875at2"/>
<dbReference type="InterPro" id="IPR052935">
    <property type="entry name" value="Mg2+_PAP"/>
</dbReference>
<sequence length="318" mass="36731">MVYSKKASVWELSILKLSAQQTWYRGVVVKGQKEFQNKKGQALRNAIHVLQSYFIPVCAHQEICIQTPTETLHTRTDAHGRFEVIANNKMETEVSITFLNTDLPLKIVQDYPILFSDSASRLDIISDIDDTILVSNTAHIFKRIKTLLFLIPEKRTVIDFSKNIFKAWSAVNPRLFYVSKSESNLFGLLTTFIKYNNLPLGMLVLTPYLNFYQLLKGHKPEQFKLNAIRFLITHSRSKYYVFVGDDSQKDMSIYTTLAKTYPELILKVYIRQTGENVNQTQQNMWEALLATGVSASYFLPEHTETILEEIEHLKHKII</sequence>
<dbReference type="RefSeq" id="WP_143379508.1">
    <property type="nucleotide sequence ID" value="NZ_CP041637.1"/>
</dbReference>
<dbReference type="GO" id="GO:0008195">
    <property type="term" value="F:phosphatidate phosphatase activity"/>
    <property type="evidence" value="ECO:0007669"/>
    <property type="project" value="InterPro"/>
</dbReference>
<dbReference type="PANTHER" id="PTHR28208:SF3">
    <property type="entry name" value="PHOSPHATIDATE PHOSPHATASE APP1"/>
    <property type="match status" value="1"/>
</dbReference>
<proteinExistence type="predicted"/>
<keyword evidence="3" id="KW-1185">Reference proteome</keyword>
<evidence type="ECO:0000313" key="3">
    <source>
        <dbReference type="Proteomes" id="UP000319209"/>
    </source>
</evidence>
<protein>
    <submittedName>
        <fullName evidence="2">DUF2183 domain-containing protein</fullName>
    </submittedName>
</protein>
<dbReference type="EMBL" id="CP041637">
    <property type="protein sequence ID" value="QDO92598.1"/>
    <property type="molecule type" value="Genomic_DNA"/>
</dbReference>
<organism evidence="2 3">
    <name type="scientific">Formosa sediminum</name>
    <dbReference type="NCBI Taxonomy" id="2594004"/>
    <lineage>
        <taxon>Bacteria</taxon>
        <taxon>Pseudomonadati</taxon>
        <taxon>Bacteroidota</taxon>
        <taxon>Flavobacteriia</taxon>
        <taxon>Flavobacteriales</taxon>
        <taxon>Flavobacteriaceae</taxon>
        <taxon>Formosa</taxon>
    </lineage>
</organism>
<dbReference type="InterPro" id="IPR019236">
    <property type="entry name" value="APP1_cat"/>
</dbReference>
<feature type="domain" description="Phosphatidate phosphatase APP1 catalytic" evidence="1">
    <location>
        <begin position="123"/>
        <end position="272"/>
    </location>
</feature>
<dbReference type="KEGG" id="fop:FNB79_00905"/>